<organism evidence="1 2">
    <name type="scientific">Falsiruegeria mediterranea M17</name>
    <dbReference type="NCBI Taxonomy" id="1200281"/>
    <lineage>
        <taxon>Bacteria</taxon>
        <taxon>Pseudomonadati</taxon>
        <taxon>Pseudomonadota</taxon>
        <taxon>Alphaproteobacteria</taxon>
        <taxon>Rhodobacterales</taxon>
        <taxon>Roseobacteraceae</taxon>
        <taxon>Falsiruegeria</taxon>
    </lineage>
</organism>
<proteinExistence type="predicted"/>
<protein>
    <recommendedName>
        <fullName evidence="3">Thymidylate synthase</fullName>
    </recommendedName>
</protein>
<dbReference type="PROSITE" id="PS51257">
    <property type="entry name" value="PROKAR_LIPOPROTEIN"/>
    <property type="match status" value="1"/>
</dbReference>
<reference evidence="2" key="1">
    <citation type="submission" date="2018-03" db="EMBL/GenBank/DDBJ databases">
        <authorList>
            <person name="Rodrigo-Torres L."/>
            <person name="Arahal R. D."/>
            <person name="Lucena T."/>
        </authorList>
    </citation>
    <scope>NUCLEOTIDE SEQUENCE [LARGE SCALE GENOMIC DNA]</scope>
    <source>
        <strain evidence="2">CECT 7615</strain>
    </source>
</reference>
<accession>A0A2R8C5C1</accession>
<keyword evidence="2" id="KW-1185">Reference proteome</keyword>
<dbReference type="Gene3D" id="2.40.160.90">
    <property type="match status" value="1"/>
</dbReference>
<name>A0A2R8C5C1_9RHOB</name>
<evidence type="ECO:0000313" key="1">
    <source>
        <dbReference type="EMBL" id="SPJ27556.1"/>
    </source>
</evidence>
<evidence type="ECO:0000313" key="2">
    <source>
        <dbReference type="Proteomes" id="UP000244898"/>
    </source>
</evidence>
<dbReference type="EMBL" id="ONZG01000002">
    <property type="protein sequence ID" value="SPJ27556.1"/>
    <property type="molecule type" value="Genomic_DNA"/>
</dbReference>
<sequence length="304" mass="31154">MKRFWLGIAAVVAVSACGGDVFTETGTPVQPVEPTPTVPEAIAGNVTSVEYNQANQTLTVTGSQLDNTPFEAVYTRNAALDVPGYEAYTSQASSLDRHFTAFVQERDGVYAAVVGGGPQFNSVIMGSTYGRDGTFTAPDTTPAGSGLVSYGGNYVGVLNASGDGNDLLPVTPGTATEIRPTQTAEVTGLVFINADFADNAINGIVYDRVLADDPGSLTLTDLSLFPGTIDSNGAFNGEVRRGSTQTVGTYAGLFGGTDATAVAGALTASNHIDGSGGDALEYGVFVLAQCGTANADPICNQPRP</sequence>
<dbReference type="SUPFAM" id="SSF56925">
    <property type="entry name" value="OMPA-like"/>
    <property type="match status" value="1"/>
</dbReference>
<dbReference type="AlphaFoldDB" id="A0A2R8C5C1"/>
<dbReference type="Proteomes" id="UP000244898">
    <property type="component" value="Unassembled WGS sequence"/>
</dbReference>
<dbReference type="OrthoDB" id="7851370at2"/>
<dbReference type="InterPro" id="IPR011250">
    <property type="entry name" value="OMP/PagP_B-barrel"/>
</dbReference>
<evidence type="ECO:0008006" key="3">
    <source>
        <dbReference type="Google" id="ProtNLM"/>
    </source>
</evidence>
<gene>
    <name evidence="1" type="ORF">TRM7615_01046</name>
</gene>
<dbReference type="RefSeq" id="WP_108785825.1">
    <property type="nucleotide sequence ID" value="NZ_ONZG01000002.1"/>
</dbReference>